<evidence type="ECO:0000313" key="8">
    <source>
        <dbReference type="EMBL" id="HJA72219.1"/>
    </source>
</evidence>
<protein>
    <submittedName>
        <fullName evidence="8">EamA family transporter</fullName>
    </submittedName>
</protein>
<gene>
    <name evidence="8" type="ORF">IAA07_11715</name>
</gene>
<feature type="transmembrane region" description="Helical" evidence="6">
    <location>
        <begin position="96"/>
        <end position="117"/>
    </location>
</feature>
<accession>A0A9D2KPI1</accession>
<name>A0A9D2KPI1_9FIRM</name>
<feature type="transmembrane region" description="Helical" evidence="6">
    <location>
        <begin position="126"/>
        <end position="146"/>
    </location>
</feature>
<evidence type="ECO:0000256" key="2">
    <source>
        <dbReference type="ARBA" id="ARBA00007362"/>
    </source>
</evidence>
<dbReference type="GO" id="GO:0016020">
    <property type="term" value="C:membrane"/>
    <property type="evidence" value="ECO:0007669"/>
    <property type="project" value="UniProtKB-SubCell"/>
</dbReference>
<dbReference type="InterPro" id="IPR050638">
    <property type="entry name" value="AA-Vitamin_Transporters"/>
</dbReference>
<sequence>MENRKSIFYIVLTALCFGTMEVASKLGGASFDSIQLVFLRFVIGGLILLPFAVHDLKKKHYRLTHSDWLYLLALGAVCVCISMAMFQIGVKRINANLASIIISMNPLFTMIFAKFIVDEPFTKKKALVLVISFAGLVIVVNPATLIGGTIDVTGLLITVGAAVSFGLYTAMGKKRIAKLGGMVENAVSFLLGSAVLLVFMAISGTPVLAGINTETLPVLLYLGICVTGIGYYAFLKAIELSGASNASIAFFIKPVVAPIAAWLVLGEAITWNFVAGVVVILIGSYINMRKE</sequence>
<evidence type="ECO:0000313" key="9">
    <source>
        <dbReference type="Proteomes" id="UP000823900"/>
    </source>
</evidence>
<feature type="transmembrane region" description="Helical" evidence="6">
    <location>
        <begin position="215"/>
        <end position="234"/>
    </location>
</feature>
<comment type="caution">
    <text evidence="8">The sequence shown here is derived from an EMBL/GenBank/DDBJ whole genome shotgun (WGS) entry which is preliminary data.</text>
</comment>
<feature type="transmembrane region" description="Helical" evidence="6">
    <location>
        <begin position="152"/>
        <end position="171"/>
    </location>
</feature>
<feature type="domain" description="EamA" evidence="7">
    <location>
        <begin position="5"/>
        <end position="140"/>
    </location>
</feature>
<feature type="transmembrane region" description="Helical" evidence="6">
    <location>
        <begin position="183"/>
        <end position="203"/>
    </location>
</feature>
<evidence type="ECO:0000256" key="3">
    <source>
        <dbReference type="ARBA" id="ARBA00022692"/>
    </source>
</evidence>
<feature type="transmembrane region" description="Helical" evidence="6">
    <location>
        <begin position="246"/>
        <end position="265"/>
    </location>
</feature>
<feature type="domain" description="EamA" evidence="7">
    <location>
        <begin position="153"/>
        <end position="287"/>
    </location>
</feature>
<keyword evidence="3 6" id="KW-0812">Transmembrane</keyword>
<dbReference type="EMBL" id="DWZA01000100">
    <property type="protein sequence ID" value="HJA72219.1"/>
    <property type="molecule type" value="Genomic_DNA"/>
</dbReference>
<dbReference type="PANTHER" id="PTHR32322:SF2">
    <property type="entry name" value="EAMA DOMAIN-CONTAINING PROTEIN"/>
    <property type="match status" value="1"/>
</dbReference>
<evidence type="ECO:0000259" key="7">
    <source>
        <dbReference type="Pfam" id="PF00892"/>
    </source>
</evidence>
<evidence type="ECO:0000256" key="6">
    <source>
        <dbReference type="SAM" id="Phobius"/>
    </source>
</evidence>
<dbReference type="InterPro" id="IPR037185">
    <property type="entry name" value="EmrE-like"/>
</dbReference>
<reference evidence="8" key="2">
    <citation type="submission" date="2021-04" db="EMBL/GenBank/DDBJ databases">
        <authorList>
            <person name="Gilroy R."/>
        </authorList>
    </citation>
    <scope>NUCLEOTIDE SEQUENCE</scope>
    <source>
        <strain evidence="8">CHK178-16964</strain>
    </source>
</reference>
<dbReference type="InterPro" id="IPR000620">
    <property type="entry name" value="EamA_dom"/>
</dbReference>
<reference evidence="8" key="1">
    <citation type="journal article" date="2021" name="PeerJ">
        <title>Extensive microbial diversity within the chicken gut microbiome revealed by metagenomics and culture.</title>
        <authorList>
            <person name="Gilroy R."/>
            <person name="Ravi A."/>
            <person name="Getino M."/>
            <person name="Pursley I."/>
            <person name="Horton D.L."/>
            <person name="Alikhan N.F."/>
            <person name="Baker D."/>
            <person name="Gharbi K."/>
            <person name="Hall N."/>
            <person name="Watson M."/>
            <person name="Adriaenssens E.M."/>
            <person name="Foster-Nyarko E."/>
            <person name="Jarju S."/>
            <person name="Secka A."/>
            <person name="Antonio M."/>
            <person name="Oren A."/>
            <person name="Chaudhuri R.R."/>
            <person name="La Ragione R."/>
            <person name="Hildebrand F."/>
            <person name="Pallen M.J."/>
        </authorList>
    </citation>
    <scope>NUCLEOTIDE SEQUENCE</scope>
    <source>
        <strain evidence="8">CHK178-16964</strain>
    </source>
</reference>
<keyword evidence="5 6" id="KW-0472">Membrane</keyword>
<dbReference type="PANTHER" id="PTHR32322">
    <property type="entry name" value="INNER MEMBRANE TRANSPORTER"/>
    <property type="match status" value="1"/>
</dbReference>
<feature type="transmembrane region" description="Helical" evidence="6">
    <location>
        <begin position="271"/>
        <end position="288"/>
    </location>
</feature>
<dbReference type="Gene3D" id="1.10.3730.20">
    <property type="match status" value="1"/>
</dbReference>
<evidence type="ECO:0000256" key="4">
    <source>
        <dbReference type="ARBA" id="ARBA00022989"/>
    </source>
</evidence>
<evidence type="ECO:0000256" key="1">
    <source>
        <dbReference type="ARBA" id="ARBA00004141"/>
    </source>
</evidence>
<dbReference type="Pfam" id="PF00892">
    <property type="entry name" value="EamA"/>
    <property type="match status" value="2"/>
</dbReference>
<dbReference type="AlphaFoldDB" id="A0A9D2KPI1"/>
<keyword evidence="4 6" id="KW-1133">Transmembrane helix</keyword>
<feature type="transmembrane region" description="Helical" evidence="6">
    <location>
        <begin position="33"/>
        <end position="56"/>
    </location>
</feature>
<organism evidence="8 9">
    <name type="scientific">Candidatus Lachnoclostridium stercoravium</name>
    <dbReference type="NCBI Taxonomy" id="2838633"/>
    <lineage>
        <taxon>Bacteria</taxon>
        <taxon>Bacillati</taxon>
        <taxon>Bacillota</taxon>
        <taxon>Clostridia</taxon>
        <taxon>Lachnospirales</taxon>
        <taxon>Lachnospiraceae</taxon>
    </lineage>
</organism>
<evidence type="ECO:0000256" key="5">
    <source>
        <dbReference type="ARBA" id="ARBA00023136"/>
    </source>
</evidence>
<proteinExistence type="inferred from homology"/>
<feature type="transmembrane region" description="Helical" evidence="6">
    <location>
        <begin position="68"/>
        <end position="90"/>
    </location>
</feature>
<dbReference type="SUPFAM" id="SSF103481">
    <property type="entry name" value="Multidrug resistance efflux transporter EmrE"/>
    <property type="match status" value="2"/>
</dbReference>
<comment type="subcellular location">
    <subcellularLocation>
        <location evidence="1">Membrane</location>
        <topology evidence="1">Multi-pass membrane protein</topology>
    </subcellularLocation>
</comment>
<dbReference type="Proteomes" id="UP000823900">
    <property type="component" value="Unassembled WGS sequence"/>
</dbReference>
<comment type="similarity">
    <text evidence="2">Belongs to the EamA transporter family.</text>
</comment>